<accession>A0A1C4URK8</accession>
<proteinExistence type="inferred from homology"/>
<gene>
    <name evidence="3" type="ORF">GA0070607_1024</name>
</gene>
<dbReference type="Gene3D" id="3.30.530.20">
    <property type="match status" value="1"/>
</dbReference>
<dbReference type="Proteomes" id="UP000198243">
    <property type="component" value="Chromosome I"/>
</dbReference>
<dbReference type="Pfam" id="PF08327">
    <property type="entry name" value="AHSA1"/>
    <property type="match status" value="1"/>
</dbReference>
<dbReference type="SUPFAM" id="SSF55961">
    <property type="entry name" value="Bet v1-like"/>
    <property type="match status" value="1"/>
</dbReference>
<keyword evidence="4" id="KW-1185">Reference proteome</keyword>
<evidence type="ECO:0000313" key="3">
    <source>
        <dbReference type="EMBL" id="SCE74261.1"/>
    </source>
</evidence>
<dbReference type="CDD" id="cd07826">
    <property type="entry name" value="SRPBCC_CalC_Aha1-like_9"/>
    <property type="match status" value="1"/>
</dbReference>
<evidence type="ECO:0000313" key="4">
    <source>
        <dbReference type="Proteomes" id="UP000198243"/>
    </source>
</evidence>
<dbReference type="InterPro" id="IPR023393">
    <property type="entry name" value="START-like_dom_sf"/>
</dbReference>
<name>A0A1C4URK8_9ACTN</name>
<evidence type="ECO:0000256" key="1">
    <source>
        <dbReference type="ARBA" id="ARBA00006817"/>
    </source>
</evidence>
<protein>
    <submittedName>
        <fullName evidence="3">Uncharacterized conserved protein YndB, AHSA1/START domain</fullName>
    </submittedName>
</protein>
<dbReference type="RefSeq" id="WP_089017121.1">
    <property type="nucleotide sequence ID" value="NZ_LT607412.1"/>
</dbReference>
<dbReference type="EMBL" id="LT607412">
    <property type="protein sequence ID" value="SCE74261.1"/>
    <property type="molecule type" value="Genomic_DNA"/>
</dbReference>
<comment type="similarity">
    <text evidence="1">Belongs to the AHA1 family.</text>
</comment>
<feature type="domain" description="Activator of Hsp90 ATPase homologue 1/2-like C-terminal" evidence="2">
    <location>
        <begin position="25"/>
        <end position="157"/>
    </location>
</feature>
<reference evidence="4" key="1">
    <citation type="submission" date="2016-06" db="EMBL/GenBank/DDBJ databases">
        <authorList>
            <person name="Varghese N."/>
            <person name="Submissions Spin"/>
        </authorList>
    </citation>
    <scope>NUCLEOTIDE SEQUENCE [LARGE SCALE GENOMIC DNA]</scope>
    <source>
        <strain evidence="4">DSM 44875</strain>
    </source>
</reference>
<dbReference type="AlphaFoldDB" id="A0A1C4URK8"/>
<evidence type="ECO:0000259" key="2">
    <source>
        <dbReference type="Pfam" id="PF08327"/>
    </source>
</evidence>
<sequence>MTGIDDPLVVHTPDDREIVLSRLFDAPAHLVFAAFTQPALLVRWYGARGWRLAECDVELRVGGRWRFVSLGPEGARMVQAGVYRQIEPPHRLVCTELFDDQSYPGETLVSHAFTELAGRTTVTTTLRYATPEGRDTVLRYPMARGVGQSYTRLADLLHLTTTTRGETP</sequence>
<organism evidence="3 4">
    <name type="scientific">Micromonospora coriariae</name>
    <dbReference type="NCBI Taxonomy" id="285665"/>
    <lineage>
        <taxon>Bacteria</taxon>
        <taxon>Bacillati</taxon>
        <taxon>Actinomycetota</taxon>
        <taxon>Actinomycetes</taxon>
        <taxon>Micromonosporales</taxon>
        <taxon>Micromonosporaceae</taxon>
        <taxon>Micromonospora</taxon>
    </lineage>
</organism>
<dbReference type="InterPro" id="IPR013538">
    <property type="entry name" value="ASHA1/2-like_C"/>
</dbReference>
<dbReference type="OrthoDB" id="5185819at2"/>